<organism evidence="5 6">
    <name type="scientific">Coleophoma cylindrospora</name>
    <dbReference type="NCBI Taxonomy" id="1849047"/>
    <lineage>
        <taxon>Eukaryota</taxon>
        <taxon>Fungi</taxon>
        <taxon>Dikarya</taxon>
        <taxon>Ascomycota</taxon>
        <taxon>Pezizomycotina</taxon>
        <taxon>Leotiomycetes</taxon>
        <taxon>Helotiales</taxon>
        <taxon>Dermateaceae</taxon>
        <taxon>Coleophoma</taxon>
    </lineage>
</organism>
<dbReference type="EMBL" id="PDLM01000006">
    <property type="protein sequence ID" value="RDW75548.1"/>
    <property type="molecule type" value="Genomic_DNA"/>
</dbReference>
<dbReference type="SUPFAM" id="SSF52540">
    <property type="entry name" value="P-loop containing nucleoside triphosphate hydrolases"/>
    <property type="match status" value="1"/>
</dbReference>
<keyword evidence="3" id="KW-0812">Transmembrane</keyword>
<dbReference type="Proteomes" id="UP000256645">
    <property type="component" value="Unassembled WGS sequence"/>
</dbReference>
<name>A0A3D8RNL6_9HELO</name>
<keyword evidence="1" id="KW-0547">Nucleotide-binding</keyword>
<dbReference type="OrthoDB" id="6500128at2759"/>
<evidence type="ECO:0000256" key="2">
    <source>
        <dbReference type="ARBA" id="ARBA00022840"/>
    </source>
</evidence>
<dbReference type="InterPro" id="IPR050173">
    <property type="entry name" value="ABC_transporter_C-like"/>
</dbReference>
<dbReference type="GO" id="GO:0016020">
    <property type="term" value="C:membrane"/>
    <property type="evidence" value="ECO:0007669"/>
    <property type="project" value="TreeGrafter"/>
</dbReference>
<dbReference type="SMART" id="SM00382">
    <property type="entry name" value="AAA"/>
    <property type="match status" value="1"/>
</dbReference>
<dbReference type="CDD" id="cd03250">
    <property type="entry name" value="ABCC_MRP_domain1"/>
    <property type="match status" value="1"/>
</dbReference>
<keyword evidence="2" id="KW-0067">ATP-binding</keyword>
<dbReference type="InterPro" id="IPR003439">
    <property type="entry name" value="ABC_transporter-like_ATP-bd"/>
</dbReference>
<protein>
    <recommendedName>
        <fullName evidence="4">ABC transporter domain-containing protein</fullName>
    </recommendedName>
</protein>
<feature type="transmembrane region" description="Helical" evidence="3">
    <location>
        <begin position="113"/>
        <end position="131"/>
    </location>
</feature>
<dbReference type="STRING" id="1849047.A0A3D8RNL6"/>
<feature type="domain" description="ABC transporter" evidence="4">
    <location>
        <begin position="177"/>
        <end position="426"/>
    </location>
</feature>
<evidence type="ECO:0000313" key="6">
    <source>
        <dbReference type="Proteomes" id="UP000256645"/>
    </source>
</evidence>
<keyword evidence="6" id="KW-1185">Reference proteome</keyword>
<dbReference type="AlphaFoldDB" id="A0A3D8RNL6"/>
<evidence type="ECO:0000256" key="1">
    <source>
        <dbReference type="ARBA" id="ARBA00022741"/>
    </source>
</evidence>
<evidence type="ECO:0000259" key="4">
    <source>
        <dbReference type="PROSITE" id="PS50893"/>
    </source>
</evidence>
<evidence type="ECO:0000256" key="3">
    <source>
        <dbReference type="SAM" id="Phobius"/>
    </source>
</evidence>
<dbReference type="PANTHER" id="PTHR24223:SF345">
    <property type="entry name" value="ABC MULTIDRUG TRANSPORTER (EUROFUNG)"/>
    <property type="match status" value="1"/>
</dbReference>
<dbReference type="GO" id="GO:0016887">
    <property type="term" value="F:ATP hydrolysis activity"/>
    <property type="evidence" value="ECO:0007669"/>
    <property type="project" value="InterPro"/>
</dbReference>
<sequence>MPTSNAIAYSHANRGILRSETTRSLAIAVAIDRCLQEASFSPTVKGCRGNFDFTAVIELIWFSIVPAAVFMILSAVRLLYLARKPIIIRTPTVLLLSKLWLDNSEHIGTGTSTLTAVFTAAIAIKFIILILESLPRATWHHDLDRSSHSPEETTSIFSLALFSWMNPLLWQGYQRPLDLDDLYPFDRALSVKTHCKSPVAIHNGEFGWTSSRPIFKDINISIPSASVTTIVGPVASGKSELCKALLGELPPSKGEIAWNADSLGSCDQVPFLFNATIRENIIGFSSFDSVRYGEALDAAMLVQDLDNIPSGDGTKIGNRGISLSGGQEQRVSLARALYHNADLLVLDDVFSGLDNDTQDQISKRLFRPNGPSRKRGTTVIFCTHAVNFLAMAYQIVALDTNGGIVIQSSSRELVGDEPVVQKFSDVAITQDYTTQDMRDCEKYS</sequence>
<dbReference type="GO" id="GO:0005524">
    <property type="term" value="F:ATP binding"/>
    <property type="evidence" value="ECO:0007669"/>
    <property type="project" value="UniProtKB-KW"/>
</dbReference>
<dbReference type="InterPro" id="IPR027417">
    <property type="entry name" value="P-loop_NTPase"/>
</dbReference>
<comment type="caution">
    <text evidence="5">The sequence shown here is derived from an EMBL/GenBank/DDBJ whole genome shotgun (WGS) entry which is preliminary data.</text>
</comment>
<dbReference type="InterPro" id="IPR003593">
    <property type="entry name" value="AAA+_ATPase"/>
</dbReference>
<dbReference type="GO" id="GO:0042626">
    <property type="term" value="F:ATPase-coupled transmembrane transporter activity"/>
    <property type="evidence" value="ECO:0007669"/>
    <property type="project" value="TreeGrafter"/>
</dbReference>
<accession>A0A3D8RNL6</accession>
<gene>
    <name evidence="5" type="ORF">BP6252_06690</name>
</gene>
<dbReference type="Gene3D" id="3.40.50.300">
    <property type="entry name" value="P-loop containing nucleotide triphosphate hydrolases"/>
    <property type="match status" value="1"/>
</dbReference>
<dbReference type="Pfam" id="PF00005">
    <property type="entry name" value="ABC_tran"/>
    <property type="match status" value="1"/>
</dbReference>
<dbReference type="PANTHER" id="PTHR24223">
    <property type="entry name" value="ATP-BINDING CASSETTE SUB-FAMILY C"/>
    <property type="match status" value="1"/>
</dbReference>
<feature type="transmembrane region" description="Helical" evidence="3">
    <location>
        <begin position="59"/>
        <end position="79"/>
    </location>
</feature>
<reference evidence="5 6" key="1">
    <citation type="journal article" date="2018" name="IMA Fungus">
        <title>IMA Genome-F 9: Draft genome sequence of Annulohypoxylon stygium, Aspergillus mulundensis, Berkeleyomyces basicola (syn. Thielaviopsis basicola), Ceratocystis smalleyi, two Cercospora beticola strains, Coleophoma cylindrospora, Fusarium fracticaudum, Phialophora cf. hyalina, and Morchella septimelata.</title>
        <authorList>
            <person name="Wingfield B.D."/>
            <person name="Bills G.F."/>
            <person name="Dong Y."/>
            <person name="Huang W."/>
            <person name="Nel W.J."/>
            <person name="Swalarsk-Parry B.S."/>
            <person name="Vaghefi N."/>
            <person name="Wilken P.M."/>
            <person name="An Z."/>
            <person name="de Beer Z.W."/>
            <person name="De Vos L."/>
            <person name="Chen L."/>
            <person name="Duong T.A."/>
            <person name="Gao Y."/>
            <person name="Hammerbacher A."/>
            <person name="Kikkert J.R."/>
            <person name="Li Y."/>
            <person name="Li H."/>
            <person name="Li K."/>
            <person name="Li Q."/>
            <person name="Liu X."/>
            <person name="Ma X."/>
            <person name="Naidoo K."/>
            <person name="Pethybridge S.J."/>
            <person name="Sun J."/>
            <person name="Steenkamp E.T."/>
            <person name="van der Nest M.A."/>
            <person name="van Wyk S."/>
            <person name="Wingfield M.J."/>
            <person name="Xiong C."/>
            <person name="Yue Q."/>
            <person name="Zhang X."/>
        </authorList>
    </citation>
    <scope>NUCLEOTIDE SEQUENCE [LARGE SCALE GENOMIC DNA]</scope>
    <source>
        <strain evidence="5 6">BP6252</strain>
    </source>
</reference>
<dbReference type="PROSITE" id="PS50893">
    <property type="entry name" value="ABC_TRANSPORTER_2"/>
    <property type="match status" value="1"/>
</dbReference>
<keyword evidence="3" id="KW-0472">Membrane</keyword>
<evidence type="ECO:0000313" key="5">
    <source>
        <dbReference type="EMBL" id="RDW75548.1"/>
    </source>
</evidence>
<keyword evidence="3" id="KW-1133">Transmembrane helix</keyword>
<proteinExistence type="predicted"/>